<dbReference type="InterPro" id="IPR036565">
    <property type="entry name" value="Mur-like_cat_sf"/>
</dbReference>
<comment type="function">
    <text evidence="7">Catalyzes the addition of an amino acid to the nucleotide precursor UDP-N-acetylmuramoyl-L-alanyl-D-glutamate (UMAG) in the biosynthesis of bacterial cell-wall peptidoglycan.</text>
</comment>
<dbReference type="InterPro" id="IPR035911">
    <property type="entry name" value="MurE/MurF_N"/>
</dbReference>
<evidence type="ECO:0000256" key="7">
    <source>
        <dbReference type="HAMAP-Rule" id="MF_00208"/>
    </source>
</evidence>
<comment type="cofactor">
    <cofactor evidence="7">
        <name>Mg(2+)</name>
        <dbReference type="ChEBI" id="CHEBI:18420"/>
    </cofactor>
</comment>
<dbReference type="GO" id="GO:0000287">
    <property type="term" value="F:magnesium ion binding"/>
    <property type="evidence" value="ECO:0007669"/>
    <property type="project" value="UniProtKB-UniRule"/>
</dbReference>
<dbReference type="InterPro" id="IPR013221">
    <property type="entry name" value="Mur_ligase_cen"/>
</dbReference>
<feature type="domain" description="Mur ligase central" evidence="11">
    <location>
        <begin position="113"/>
        <end position="319"/>
    </location>
</feature>
<evidence type="ECO:0000256" key="6">
    <source>
        <dbReference type="ARBA" id="ARBA00023316"/>
    </source>
</evidence>
<feature type="binding site" evidence="7">
    <location>
        <position position="33"/>
    </location>
    <ligand>
        <name>UDP-N-acetyl-alpha-D-muramoyl-L-alanyl-D-glutamate</name>
        <dbReference type="ChEBI" id="CHEBI:83900"/>
    </ligand>
</feature>
<dbReference type="NCBIfam" id="NF001126">
    <property type="entry name" value="PRK00139.1-4"/>
    <property type="match status" value="1"/>
</dbReference>
<dbReference type="HAMAP" id="MF_00208">
    <property type="entry name" value="MurE"/>
    <property type="match status" value="1"/>
</dbReference>
<evidence type="ECO:0000259" key="9">
    <source>
        <dbReference type="Pfam" id="PF01225"/>
    </source>
</evidence>
<dbReference type="GO" id="GO:0051301">
    <property type="term" value="P:cell division"/>
    <property type="evidence" value="ECO:0007669"/>
    <property type="project" value="UniProtKB-KW"/>
</dbReference>
<dbReference type="GO" id="GO:0005524">
    <property type="term" value="F:ATP binding"/>
    <property type="evidence" value="ECO:0007669"/>
    <property type="project" value="UniProtKB-UniRule"/>
</dbReference>
<keyword evidence="7" id="KW-0963">Cytoplasm</keyword>
<dbReference type="AlphaFoldDB" id="A0A934K1R1"/>
<feature type="binding site" evidence="7">
    <location>
        <begin position="115"/>
        <end position="121"/>
    </location>
    <ligand>
        <name>ATP</name>
        <dbReference type="ChEBI" id="CHEBI:30616"/>
    </ligand>
</feature>
<comment type="caution">
    <text evidence="12">The sequence shown here is derived from an EMBL/GenBank/DDBJ whole genome shotgun (WGS) entry which is preliminary data.</text>
</comment>
<dbReference type="Pfam" id="PF01225">
    <property type="entry name" value="Mur_ligase"/>
    <property type="match status" value="1"/>
</dbReference>
<accession>A0A934K1R1</accession>
<dbReference type="GO" id="GO:0016881">
    <property type="term" value="F:acid-amino acid ligase activity"/>
    <property type="evidence" value="ECO:0007669"/>
    <property type="project" value="UniProtKB-UniRule"/>
</dbReference>
<reference evidence="12 13" key="1">
    <citation type="submission" date="2020-10" db="EMBL/GenBank/DDBJ databases">
        <title>Ca. Dormibacterota MAGs.</title>
        <authorList>
            <person name="Montgomery K."/>
        </authorList>
    </citation>
    <scope>NUCLEOTIDE SEQUENCE [LARGE SCALE GENOMIC DNA]</scope>
    <source>
        <strain evidence="12">SC8812_S17_18</strain>
    </source>
</reference>
<dbReference type="InterPro" id="IPR000713">
    <property type="entry name" value="Mur_ligase_N"/>
</dbReference>
<comment type="caution">
    <text evidence="7">Lacks conserved residue(s) required for the propagation of feature annotation.</text>
</comment>
<dbReference type="InterPro" id="IPR036615">
    <property type="entry name" value="Mur_ligase_C_dom_sf"/>
</dbReference>
<feature type="modified residue" description="N6-carboxylysine" evidence="7">
    <location>
        <position position="226"/>
    </location>
</feature>
<dbReference type="SUPFAM" id="SSF63418">
    <property type="entry name" value="MurE/MurF N-terminal domain"/>
    <property type="match status" value="1"/>
</dbReference>
<dbReference type="EMBL" id="JAEKNS010000074">
    <property type="protein sequence ID" value="MBJ7594586.1"/>
    <property type="molecule type" value="Genomic_DNA"/>
</dbReference>
<dbReference type="Gene3D" id="3.40.1190.10">
    <property type="entry name" value="Mur-like, catalytic domain"/>
    <property type="match status" value="1"/>
</dbReference>
<evidence type="ECO:0000313" key="12">
    <source>
        <dbReference type="EMBL" id="MBJ7594586.1"/>
    </source>
</evidence>
<dbReference type="EC" id="6.3.2.-" evidence="7"/>
<dbReference type="Pfam" id="PF02875">
    <property type="entry name" value="Mur_ligase_C"/>
    <property type="match status" value="1"/>
</dbReference>
<keyword evidence="2 7" id="KW-0132">Cell division</keyword>
<keyword evidence="7" id="KW-0067">ATP-binding</keyword>
<feature type="binding site" evidence="7">
    <location>
        <position position="186"/>
    </location>
    <ligand>
        <name>UDP-N-acetyl-alpha-D-muramoyl-L-alanyl-D-glutamate</name>
        <dbReference type="ChEBI" id="CHEBI:83900"/>
    </ligand>
</feature>
<evidence type="ECO:0000313" key="13">
    <source>
        <dbReference type="Proteomes" id="UP000606991"/>
    </source>
</evidence>
<evidence type="ECO:0000256" key="2">
    <source>
        <dbReference type="ARBA" id="ARBA00022618"/>
    </source>
</evidence>
<sequence length="501" mass="52729">MIGLRDLLRTAGIASAAGGEPPDVEVAAVTNDSRDAAPGSLFVAIPGRREDGHGHAGDAVRRGATAVVAEHLIEPLLPAGVPVVVVEDSRRALSALAAAFHGDPSRSLTVAGVTGTDGKTTTATMLWAAWQAAGLRSGLVSTVDFRDGDIITPNTTRITTMEAVETQRRLAELRDAGCTRVALETSSHGLEMHRVDDVRYRLAVYTRITSEHLDVHGDRERYFAAKARLLAMVGDRPDGVAVLDRDDDFAYARLAAMRVAQRLTYSVSGADADLVAEDVAASPEGVRLRARTPWGSADLQLQLAGRFNAANALAAIAAACSSGASLDAAVSGISALDRVHGRMERVGVGQPFSVVIDYAHTADSLEKVLTELRAATAGRLRVVFGSAGERDVEKRPAMGEVAASLADVVVVTDEDPRSEDRVAICEQIAAGAERAGARRGDTLHVIPDRAEAIRYALAGAEAGDTVLFAGKGHESSIVTAAGNVPWDERAVVVDALRRLRP</sequence>
<feature type="domain" description="Mur ligase N-terminal catalytic" evidence="9">
    <location>
        <begin position="26"/>
        <end position="101"/>
    </location>
</feature>
<feature type="domain" description="Mur ligase C-terminal" evidence="10">
    <location>
        <begin position="341"/>
        <end position="472"/>
    </location>
</feature>
<dbReference type="InterPro" id="IPR004101">
    <property type="entry name" value="Mur_ligase_C"/>
</dbReference>
<comment type="PTM">
    <text evidence="7">Carboxylation is probably crucial for Mg(2+) binding and, consequently, for the gamma-phosphate positioning of ATP.</text>
</comment>
<evidence type="ECO:0000259" key="10">
    <source>
        <dbReference type="Pfam" id="PF02875"/>
    </source>
</evidence>
<dbReference type="Gene3D" id="3.90.190.20">
    <property type="entry name" value="Mur ligase, C-terminal domain"/>
    <property type="match status" value="1"/>
</dbReference>
<gene>
    <name evidence="7" type="primary">murE</name>
    <name evidence="12" type="ORF">JF886_06930</name>
</gene>
<evidence type="ECO:0000256" key="8">
    <source>
        <dbReference type="RuleBase" id="RU004135"/>
    </source>
</evidence>
<keyword evidence="3 7" id="KW-0133">Cell shape</keyword>
<dbReference type="Pfam" id="PF08245">
    <property type="entry name" value="Mur_ligase_M"/>
    <property type="match status" value="1"/>
</dbReference>
<evidence type="ECO:0000256" key="4">
    <source>
        <dbReference type="ARBA" id="ARBA00022984"/>
    </source>
</evidence>
<name>A0A934K1R1_9BACT</name>
<evidence type="ECO:0000256" key="1">
    <source>
        <dbReference type="ARBA" id="ARBA00005898"/>
    </source>
</evidence>
<keyword evidence="6 7" id="KW-0961">Cell wall biogenesis/degradation</keyword>
<keyword evidence="7" id="KW-0547">Nucleotide-binding</keyword>
<keyword evidence="7" id="KW-0460">Magnesium</keyword>
<evidence type="ECO:0000256" key="5">
    <source>
        <dbReference type="ARBA" id="ARBA00023306"/>
    </source>
</evidence>
<dbReference type="GO" id="GO:0071555">
    <property type="term" value="P:cell wall organization"/>
    <property type="evidence" value="ECO:0007669"/>
    <property type="project" value="UniProtKB-KW"/>
</dbReference>
<evidence type="ECO:0000259" key="11">
    <source>
        <dbReference type="Pfam" id="PF08245"/>
    </source>
</evidence>
<dbReference type="PANTHER" id="PTHR23135">
    <property type="entry name" value="MUR LIGASE FAMILY MEMBER"/>
    <property type="match status" value="1"/>
</dbReference>
<feature type="binding site" evidence="7">
    <location>
        <begin position="159"/>
        <end position="160"/>
    </location>
    <ligand>
        <name>UDP-N-acetyl-alpha-D-muramoyl-L-alanyl-D-glutamate</name>
        <dbReference type="ChEBI" id="CHEBI:83900"/>
    </ligand>
</feature>
<dbReference type="GO" id="GO:0008360">
    <property type="term" value="P:regulation of cell shape"/>
    <property type="evidence" value="ECO:0007669"/>
    <property type="project" value="UniProtKB-KW"/>
</dbReference>
<keyword evidence="7 12" id="KW-0436">Ligase</keyword>
<protein>
    <recommendedName>
        <fullName evidence="7">UDP-N-acetylmuramyl-tripeptide synthetase</fullName>
        <ecNumber evidence="7">6.3.2.-</ecNumber>
    </recommendedName>
    <alternativeName>
        <fullName evidence="7">UDP-MurNAc-tripeptide synthetase</fullName>
    </alternativeName>
</protein>
<dbReference type="InterPro" id="IPR005761">
    <property type="entry name" value="UDP-N-AcMur-Glu-dNH2Pim_ligase"/>
</dbReference>
<dbReference type="GO" id="GO:0009252">
    <property type="term" value="P:peptidoglycan biosynthetic process"/>
    <property type="evidence" value="ECO:0007669"/>
    <property type="project" value="UniProtKB-UniRule"/>
</dbReference>
<evidence type="ECO:0000256" key="3">
    <source>
        <dbReference type="ARBA" id="ARBA00022960"/>
    </source>
</evidence>
<proteinExistence type="inferred from homology"/>
<dbReference type="RefSeq" id="WP_337310912.1">
    <property type="nucleotide sequence ID" value="NZ_JAEKNS010000074.1"/>
</dbReference>
<comment type="subcellular location">
    <subcellularLocation>
        <location evidence="7 8">Cytoplasm</location>
    </subcellularLocation>
</comment>
<dbReference type="PANTHER" id="PTHR23135:SF4">
    <property type="entry name" value="UDP-N-ACETYLMURAMOYL-L-ALANYL-D-GLUTAMATE--2,6-DIAMINOPIMELATE LIGASE MURE HOMOLOG, CHLOROPLASTIC"/>
    <property type="match status" value="1"/>
</dbReference>
<dbReference type="SUPFAM" id="SSF53244">
    <property type="entry name" value="MurD-like peptide ligases, peptide-binding domain"/>
    <property type="match status" value="1"/>
</dbReference>
<dbReference type="GO" id="GO:0005737">
    <property type="term" value="C:cytoplasm"/>
    <property type="evidence" value="ECO:0007669"/>
    <property type="project" value="UniProtKB-SubCell"/>
</dbReference>
<comment type="similarity">
    <text evidence="1 7">Belongs to the MurCDEF family. MurE subfamily.</text>
</comment>
<dbReference type="Proteomes" id="UP000606991">
    <property type="component" value="Unassembled WGS sequence"/>
</dbReference>
<dbReference type="Gene3D" id="3.40.1390.10">
    <property type="entry name" value="MurE/MurF, N-terminal domain"/>
    <property type="match status" value="1"/>
</dbReference>
<dbReference type="NCBIfam" id="TIGR01085">
    <property type="entry name" value="murE"/>
    <property type="match status" value="1"/>
</dbReference>
<keyword evidence="4 7" id="KW-0573">Peptidoglycan synthesis</keyword>
<organism evidence="12 13">
    <name type="scientific">Candidatus Aeolococcus gillhamiae</name>
    <dbReference type="NCBI Taxonomy" id="3127015"/>
    <lineage>
        <taxon>Bacteria</taxon>
        <taxon>Bacillati</taxon>
        <taxon>Candidatus Dormiibacterota</taxon>
        <taxon>Candidatus Dormibacteria</taxon>
        <taxon>Candidatus Aeolococcales</taxon>
        <taxon>Candidatus Aeolococcaceae</taxon>
        <taxon>Candidatus Aeolococcus</taxon>
    </lineage>
</organism>
<comment type="pathway">
    <text evidence="7 8">Cell wall biogenesis; peptidoglycan biosynthesis.</text>
</comment>
<feature type="binding site" evidence="7">
    <location>
        <position position="194"/>
    </location>
    <ligand>
        <name>UDP-N-acetyl-alpha-D-muramoyl-L-alanyl-D-glutamate</name>
        <dbReference type="ChEBI" id="CHEBI:83900"/>
    </ligand>
</feature>
<keyword evidence="5 7" id="KW-0131">Cell cycle</keyword>
<dbReference type="SUPFAM" id="SSF53623">
    <property type="entry name" value="MurD-like peptide ligases, catalytic domain"/>
    <property type="match status" value="1"/>
</dbReference>